<keyword evidence="3" id="KW-1185">Reference proteome</keyword>
<feature type="domain" description="Retrotransposon gag" evidence="1">
    <location>
        <begin position="2"/>
        <end position="100"/>
    </location>
</feature>
<name>A0ABR5HJV7_9BURK</name>
<dbReference type="Proteomes" id="UP000242951">
    <property type="component" value="Unassembled WGS sequence"/>
</dbReference>
<dbReference type="PANTHER" id="PTHR35046">
    <property type="entry name" value="ZINC KNUCKLE (CCHC-TYPE) FAMILY PROTEIN"/>
    <property type="match status" value="1"/>
</dbReference>
<evidence type="ECO:0000313" key="2">
    <source>
        <dbReference type="EMBL" id="KMQ77139.1"/>
    </source>
</evidence>
<comment type="caution">
    <text evidence="2">The sequence shown here is derived from an EMBL/GenBank/DDBJ whole genome shotgun (WGS) entry which is preliminary data.</text>
</comment>
<protein>
    <recommendedName>
        <fullName evidence="1">Retrotransposon gag domain-containing protein</fullName>
    </recommendedName>
</protein>
<organism evidence="2 3">
    <name type="scientific">Candidatus Burkholderia pumila</name>
    <dbReference type="NCBI Taxonomy" id="1090375"/>
    <lineage>
        <taxon>Bacteria</taxon>
        <taxon>Pseudomonadati</taxon>
        <taxon>Pseudomonadota</taxon>
        <taxon>Betaproteobacteria</taxon>
        <taxon>Burkholderiales</taxon>
        <taxon>Burkholderiaceae</taxon>
        <taxon>Burkholderia</taxon>
    </lineage>
</organism>
<gene>
    <name evidence="2" type="ORF">BPMI_01675c</name>
</gene>
<dbReference type="Pfam" id="PF03732">
    <property type="entry name" value="Retrotrans_gag"/>
    <property type="match status" value="1"/>
</dbReference>
<evidence type="ECO:0000313" key="3">
    <source>
        <dbReference type="Proteomes" id="UP000242951"/>
    </source>
</evidence>
<sequence length="145" mass="17336">MQLAVVEFSGYARSWWNKIMADKRRNRERPFLTWEEMKETMRKRFVPNYYIRDMYNKLQRITQGNRTVSDYHREIEVALTRLQIVEDDEAAMARFLGGLRKEIANVVEMQDYGDVEEMYQKALKVERQLKEKGPNRTSGSYSTPI</sequence>
<proteinExistence type="predicted"/>
<evidence type="ECO:0000259" key="1">
    <source>
        <dbReference type="Pfam" id="PF03732"/>
    </source>
</evidence>
<accession>A0ABR5HJV7</accession>
<dbReference type="PANTHER" id="PTHR35046:SF9">
    <property type="entry name" value="RNA-DIRECTED DNA POLYMERASE"/>
    <property type="match status" value="1"/>
</dbReference>
<dbReference type="InterPro" id="IPR005162">
    <property type="entry name" value="Retrotrans_gag_dom"/>
</dbReference>
<reference evidence="2 3" key="1">
    <citation type="submission" date="2015-06" db="EMBL/GenBank/DDBJ databases">
        <title>Comparative genomics of Burkholderia leaf nodule symbionts.</title>
        <authorList>
            <person name="Carlier A."/>
            <person name="Eberl L."/>
            <person name="Pinto-Carbo M."/>
        </authorList>
    </citation>
    <scope>NUCLEOTIDE SEQUENCE [LARGE SCALE GENOMIC DNA]</scope>
    <source>
        <strain evidence="2 3">UZHbot3</strain>
    </source>
</reference>
<dbReference type="EMBL" id="LELG01000377">
    <property type="protein sequence ID" value="KMQ77139.1"/>
    <property type="molecule type" value="Genomic_DNA"/>
</dbReference>